<protein>
    <submittedName>
        <fullName evidence="1">Uncharacterized protein</fullName>
    </submittedName>
</protein>
<comment type="caution">
    <text evidence="1">The sequence shown here is derived from an EMBL/GenBank/DDBJ whole genome shotgun (WGS) entry which is preliminary data.</text>
</comment>
<sequence>FPSAHSGSEH</sequence>
<gene>
    <name evidence="1" type="ORF">QQF64_014249</name>
</gene>
<dbReference type="Proteomes" id="UP001558613">
    <property type="component" value="Unassembled WGS sequence"/>
</dbReference>
<name>A0ABR3NRT6_9TELE</name>
<keyword evidence="2" id="KW-1185">Reference proteome</keyword>
<reference evidence="1 2" key="1">
    <citation type="submission" date="2023-09" db="EMBL/GenBank/DDBJ databases">
        <authorList>
            <person name="Wang M."/>
        </authorList>
    </citation>
    <scope>NUCLEOTIDE SEQUENCE [LARGE SCALE GENOMIC DNA]</scope>
    <source>
        <strain evidence="1">GT-2023</strain>
        <tissue evidence="1">Liver</tissue>
    </source>
</reference>
<accession>A0ABR3NRT6</accession>
<evidence type="ECO:0000313" key="1">
    <source>
        <dbReference type="EMBL" id="KAL1279649.1"/>
    </source>
</evidence>
<evidence type="ECO:0000313" key="2">
    <source>
        <dbReference type="Proteomes" id="UP001558613"/>
    </source>
</evidence>
<feature type="non-terminal residue" evidence="1">
    <location>
        <position position="10"/>
    </location>
</feature>
<dbReference type="EMBL" id="JAYMGO010000002">
    <property type="protein sequence ID" value="KAL1279649.1"/>
    <property type="molecule type" value="Genomic_DNA"/>
</dbReference>
<organism evidence="1 2">
    <name type="scientific">Cirrhinus molitorella</name>
    <name type="common">mud carp</name>
    <dbReference type="NCBI Taxonomy" id="172907"/>
    <lineage>
        <taxon>Eukaryota</taxon>
        <taxon>Metazoa</taxon>
        <taxon>Chordata</taxon>
        <taxon>Craniata</taxon>
        <taxon>Vertebrata</taxon>
        <taxon>Euteleostomi</taxon>
        <taxon>Actinopterygii</taxon>
        <taxon>Neopterygii</taxon>
        <taxon>Teleostei</taxon>
        <taxon>Ostariophysi</taxon>
        <taxon>Cypriniformes</taxon>
        <taxon>Cyprinidae</taxon>
        <taxon>Labeoninae</taxon>
        <taxon>Labeonini</taxon>
        <taxon>Cirrhinus</taxon>
    </lineage>
</organism>
<proteinExistence type="predicted"/>
<feature type="non-terminal residue" evidence="1">
    <location>
        <position position="1"/>
    </location>
</feature>